<gene>
    <name evidence="2" type="ORF">SCA03_30340</name>
</gene>
<dbReference type="EMBL" id="BJMM01000013">
    <property type="protein sequence ID" value="GEB50483.1"/>
    <property type="molecule type" value="Genomic_DNA"/>
</dbReference>
<evidence type="ECO:0000313" key="3">
    <source>
        <dbReference type="Proteomes" id="UP000319210"/>
    </source>
</evidence>
<protein>
    <submittedName>
        <fullName evidence="2">Uncharacterized protein</fullName>
    </submittedName>
</protein>
<name>A0A4Y3R137_STRCI</name>
<reference evidence="2 3" key="1">
    <citation type="submission" date="2019-06" db="EMBL/GenBank/DDBJ databases">
        <title>Whole genome shotgun sequence of Streptomyces cacaoi subsp. cacaoi NBRC 12748.</title>
        <authorList>
            <person name="Hosoyama A."/>
            <person name="Uohara A."/>
            <person name="Ohji S."/>
            <person name="Ichikawa N."/>
        </authorList>
    </citation>
    <scope>NUCLEOTIDE SEQUENCE [LARGE SCALE GENOMIC DNA]</scope>
    <source>
        <strain evidence="2 3">NBRC 12748</strain>
    </source>
</reference>
<proteinExistence type="predicted"/>
<evidence type="ECO:0000256" key="1">
    <source>
        <dbReference type="SAM" id="MobiDB-lite"/>
    </source>
</evidence>
<accession>A0A4Y3R137</accession>
<keyword evidence="3" id="KW-1185">Reference proteome</keyword>
<sequence length="97" mass="10286">MREWARPPVAAPARAVRRGARWAARAGAAGVNFPVNEAGWAPGYGRCRRHGRGGVREARPRPADAGARAAADGRRCPAEQGTDVLREKGASRAFRAG</sequence>
<feature type="region of interest" description="Disordered" evidence="1">
    <location>
        <begin position="51"/>
        <end position="97"/>
    </location>
</feature>
<organism evidence="2 3">
    <name type="scientific">Streptomyces cacaoi</name>
    <dbReference type="NCBI Taxonomy" id="1898"/>
    <lineage>
        <taxon>Bacteria</taxon>
        <taxon>Bacillati</taxon>
        <taxon>Actinomycetota</taxon>
        <taxon>Actinomycetes</taxon>
        <taxon>Kitasatosporales</taxon>
        <taxon>Streptomycetaceae</taxon>
        <taxon>Streptomyces</taxon>
    </lineage>
</organism>
<evidence type="ECO:0000313" key="2">
    <source>
        <dbReference type="EMBL" id="GEB50483.1"/>
    </source>
</evidence>
<comment type="caution">
    <text evidence="2">The sequence shown here is derived from an EMBL/GenBank/DDBJ whole genome shotgun (WGS) entry which is preliminary data.</text>
</comment>
<dbReference type="Proteomes" id="UP000319210">
    <property type="component" value="Unassembled WGS sequence"/>
</dbReference>
<dbReference type="AlphaFoldDB" id="A0A4Y3R137"/>